<evidence type="ECO:0000313" key="1">
    <source>
        <dbReference type="EMBL" id="CAG8808477.1"/>
    </source>
</evidence>
<name>A0ABN7W1C5_GIGMA</name>
<comment type="caution">
    <text evidence="1">The sequence shown here is derived from an EMBL/GenBank/DDBJ whole genome shotgun (WGS) entry which is preliminary data.</text>
</comment>
<dbReference type="EMBL" id="CAJVQB010026411">
    <property type="protein sequence ID" value="CAG8808477.1"/>
    <property type="molecule type" value="Genomic_DNA"/>
</dbReference>
<keyword evidence="2" id="KW-1185">Reference proteome</keyword>
<reference evidence="1 2" key="1">
    <citation type="submission" date="2021-06" db="EMBL/GenBank/DDBJ databases">
        <authorList>
            <person name="Kallberg Y."/>
            <person name="Tangrot J."/>
            <person name="Rosling A."/>
        </authorList>
    </citation>
    <scope>NUCLEOTIDE SEQUENCE [LARGE SCALE GENOMIC DNA]</scope>
    <source>
        <strain evidence="1 2">120-4 pot B 10/14</strain>
    </source>
</reference>
<dbReference type="Proteomes" id="UP000789901">
    <property type="component" value="Unassembled WGS sequence"/>
</dbReference>
<proteinExistence type="predicted"/>
<gene>
    <name evidence="1" type="ORF">GMARGA_LOCUS24710</name>
</gene>
<feature type="non-terminal residue" evidence="1">
    <location>
        <position position="103"/>
    </location>
</feature>
<protein>
    <submittedName>
        <fullName evidence="1">26471_t:CDS:1</fullName>
    </submittedName>
</protein>
<organism evidence="1 2">
    <name type="scientific">Gigaspora margarita</name>
    <dbReference type="NCBI Taxonomy" id="4874"/>
    <lineage>
        <taxon>Eukaryota</taxon>
        <taxon>Fungi</taxon>
        <taxon>Fungi incertae sedis</taxon>
        <taxon>Mucoromycota</taxon>
        <taxon>Glomeromycotina</taxon>
        <taxon>Glomeromycetes</taxon>
        <taxon>Diversisporales</taxon>
        <taxon>Gigasporaceae</taxon>
        <taxon>Gigaspora</taxon>
    </lineage>
</organism>
<sequence>MRLSLPDVSFDLLSLSTEKDEFFDQLLEADDLQDVLYLHLNYELPKTWCIKYPLERSRMGYRVDALFKFCGLHWTPEIGSGEVSGGLPRCTIAKEWMDTIKLG</sequence>
<accession>A0ABN7W1C5</accession>
<evidence type="ECO:0000313" key="2">
    <source>
        <dbReference type="Proteomes" id="UP000789901"/>
    </source>
</evidence>